<evidence type="ECO:0000313" key="2">
    <source>
        <dbReference type="Proteomes" id="UP000735302"/>
    </source>
</evidence>
<accession>A0AAV4AUV4</accession>
<proteinExistence type="predicted"/>
<sequence>MCTKLGQNARLWKRYVLHGVGISINMHMFTNPPSFKRYDLGIAGGVDGTVAGVSALRSAGTLLSRVRVPPTAPWPEGGLESLRSPCCGLAIYKKQTNLD</sequence>
<dbReference type="EMBL" id="BLXT01004151">
    <property type="protein sequence ID" value="GFO10336.1"/>
    <property type="molecule type" value="Genomic_DNA"/>
</dbReference>
<keyword evidence="2" id="KW-1185">Reference proteome</keyword>
<dbReference type="Proteomes" id="UP000735302">
    <property type="component" value="Unassembled WGS sequence"/>
</dbReference>
<reference evidence="1 2" key="1">
    <citation type="journal article" date="2021" name="Elife">
        <title>Chloroplast acquisition without the gene transfer in kleptoplastic sea slugs, Plakobranchus ocellatus.</title>
        <authorList>
            <person name="Maeda T."/>
            <person name="Takahashi S."/>
            <person name="Yoshida T."/>
            <person name="Shimamura S."/>
            <person name="Takaki Y."/>
            <person name="Nagai Y."/>
            <person name="Toyoda A."/>
            <person name="Suzuki Y."/>
            <person name="Arimoto A."/>
            <person name="Ishii H."/>
            <person name="Satoh N."/>
            <person name="Nishiyama T."/>
            <person name="Hasebe M."/>
            <person name="Maruyama T."/>
            <person name="Minagawa J."/>
            <person name="Obokata J."/>
            <person name="Shigenobu S."/>
        </authorList>
    </citation>
    <scope>NUCLEOTIDE SEQUENCE [LARGE SCALE GENOMIC DNA]</scope>
</reference>
<name>A0AAV4AUV4_9GAST</name>
<dbReference type="AlphaFoldDB" id="A0AAV4AUV4"/>
<protein>
    <submittedName>
        <fullName evidence="1">Uncharacterized protein</fullName>
    </submittedName>
</protein>
<organism evidence="1 2">
    <name type="scientific">Plakobranchus ocellatus</name>
    <dbReference type="NCBI Taxonomy" id="259542"/>
    <lineage>
        <taxon>Eukaryota</taxon>
        <taxon>Metazoa</taxon>
        <taxon>Spiralia</taxon>
        <taxon>Lophotrochozoa</taxon>
        <taxon>Mollusca</taxon>
        <taxon>Gastropoda</taxon>
        <taxon>Heterobranchia</taxon>
        <taxon>Euthyneura</taxon>
        <taxon>Panpulmonata</taxon>
        <taxon>Sacoglossa</taxon>
        <taxon>Placobranchoidea</taxon>
        <taxon>Plakobranchidae</taxon>
        <taxon>Plakobranchus</taxon>
    </lineage>
</organism>
<gene>
    <name evidence="1" type="ORF">PoB_003684100</name>
</gene>
<evidence type="ECO:0000313" key="1">
    <source>
        <dbReference type="EMBL" id="GFO10336.1"/>
    </source>
</evidence>
<comment type="caution">
    <text evidence="1">The sequence shown here is derived from an EMBL/GenBank/DDBJ whole genome shotgun (WGS) entry which is preliminary data.</text>
</comment>